<evidence type="ECO:0000313" key="2">
    <source>
        <dbReference type="EMBL" id="VDO31386.1"/>
    </source>
</evidence>
<sequence length="107" mass="12461">MPSWNTYEALFLVFRGAHLVRLVILLVTEKEPNLFTFDLYHQPTLTVYELLYLPLTACLVNMLTCCGCSEFYPYSFSFYLICTYDLLSCILLFIWTSAILSTKNTLF</sequence>
<organism evidence="4">
    <name type="scientific">Haemonchus placei</name>
    <name type="common">Barber's pole worm</name>
    <dbReference type="NCBI Taxonomy" id="6290"/>
    <lineage>
        <taxon>Eukaryota</taxon>
        <taxon>Metazoa</taxon>
        <taxon>Ecdysozoa</taxon>
        <taxon>Nematoda</taxon>
        <taxon>Chromadorea</taxon>
        <taxon>Rhabditida</taxon>
        <taxon>Rhabditina</taxon>
        <taxon>Rhabditomorpha</taxon>
        <taxon>Strongyloidea</taxon>
        <taxon>Trichostrongylidae</taxon>
        <taxon>Haemonchus</taxon>
    </lineage>
</organism>
<gene>
    <name evidence="2" type="ORF">HPLM_LOCUS7264</name>
</gene>
<feature type="transmembrane region" description="Helical" evidence="1">
    <location>
        <begin position="78"/>
        <end position="100"/>
    </location>
</feature>
<reference evidence="2 3" key="2">
    <citation type="submission" date="2018-11" db="EMBL/GenBank/DDBJ databases">
        <authorList>
            <consortium name="Pathogen Informatics"/>
        </authorList>
    </citation>
    <scope>NUCLEOTIDE SEQUENCE [LARGE SCALE GENOMIC DNA]</scope>
    <source>
        <strain evidence="2 3">MHpl1</strain>
    </source>
</reference>
<name>A0A0N4WA81_HAEPC</name>
<reference evidence="4" key="1">
    <citation type="submission" date="2017-02" db="UniProtKB">
        <authorList>
            <consortium name="WormBaseParasite"/>
        </authorList>
    </citation>
    <scope>IDENTIFICATION</scope>
</reference>
<feature type="transmembrane region" description="Helical" evidence="1">
    <location>
        <begin position="50"/>
        <end position="72"/>
    </location>
</feature>
<keyword evidence="1" id="KW-1133">Transmembrane helix</keyword>
<dbReference type="AlphaFoldDB" id="A0A0N4WA81"/>
<evidence type="ECO:0000313" key="4">
    <source>
        <dbReference type="WBParaSite" id="HPLM_0000727201-mRNA-1"/>
    </source>
</evidence>
<protein>
    <submittedName>
        <fullName evidence="4">Ovule protein</fullName>
    </submittedName>
</protein>
<evidence type="ECO:0000256" key="1">
    <source>
        <dbReference type="SAM" id="Phobius"/>
    </source>
</evidence>
<accession>A0A0N4WA81</accession>
<dbReference type="Proteomes" id="UP000268014">
    <property type="component" value="Unassembled WGS sequence"/>
</dbReference>
<keyword evidence="1" id="KW-0812">Transmembrane</keyword>
<proteinExistence type="predicted"/>
<dbReference type="WBParaSite" id="HPLM_0000727201-mRNA-1">
    <property type="protein sequence ID" value="HPLM_0000727201-mRNA-1"/>
    <property type="gene ID" value="HPLM_0000727201"/>
</dbReference>
<feature type="transmembrane region" description="Helical" evidence="1">
    <location>
        <begin position="12"/>
        <end position="29"/>
    </location>
</feature>
<keyword evidence="1" id="KW-0472">Membrane</keyword>
<keyword evidence="3" id="KW-1185">Reference proteome</keyword>
<dbReference type="EMBL" id="UZAF01016628">
    <property type="protein sequence ID" value="VDO31386.1"/>
    <property type="molecule type" value="Genomic_DNA"/>
</dbReference>
<evidence type="ECO:0000313" key="3">
    <source>
        <dbReference type="Proteomes" id="UP000268014"/>
    </source>
</evidence>